<dbReference type="GO" id="GO:0008240">
    <property type="term" value="F:tripeptidyl-peptidase activity"/>
    <property type="evidence" value="ECO:0007669"/>
    <property type="project" value="TreeGrafter"/>
</dbReference>
<feature type="active site" description="Charge relay system" evidence="9">
    <location>
        <position position="237"/>
    </location>
</feature>
<keyword evidence="3 9" id="KW-0645">Protease</keyword>
<evidence type="ECO:0000256" key="6">
    <source>
        <dbReference type="ARBA" id="ARBA00022825"/>
    </source>
</evidence>
<dbReference type="AlphaFoldDB" id="A0A8H6RK37"/>
<dbReference type="Pfam" id="PF09286">
    <property type="entry name" value="Pro-kuma_activ"/>
    <property type="match status" value="1"/>
</dbReference>
<comment type="caution">
    <text evidence="9">Lacks conserved residue(s) required for the propagation of feature annotation.</text>
</comment>
<keyword evidence="8" id="KW-0865">Zymogen</keyword>
<evidence type="ECO:0000256" key="1">
    <source>
        <dbReference type="ARBA" id="ARBA00001913"/>
    </source>
</evidence>
<dbReference type="SUPFAM" id="SSF52743">
    <property type="entry name" value="Subtilisin-like"/>
    <property type="match status" value="1"/>
</dbReference>
<dbReference type="EMBL" id="JABCIY010000157">
    <property type="protein sequence ID" value="KAF7191511.1"/>
    <property type="molecule type" value="Genomic_DNA"/>
</dbReference>
<dbReference type="SMART" id="SM00944">
    <property type="entry name" value="Pro-kuma_activ"/>
    <property type="match status" value="1"/>
</dbReference>
<proteinExistence type="predicted"/>
<feature type="compositionally biased region" description="Polar residues" evidence="10">
    <location>
        <begin position="138"/>
        <end position="151"/>
    </location>
</feature>
<accession>A0A8H6RK37</accession>
<evidence type="ECO:0000256" key="8">
    <source>
        <dbReference type="ARBA" id="ARBA00023145"/>
    </source>
</evidence>
<feature type="region of interest" description="Disordered" evidence="10">
    <location>
        <begin position="127"/>
        <end position="151"/>
    </location>
</feature>
<dbReference type="SUPFAM" id="SSF54897">
    <property type="entry name" value="Protease propeptides/inhibitors"/>
    <property type="match status" value="1"/>
</dbReference>
<dbReference type="PANTHER" id="PTHR14218">
    <property type="entry name" value="PROTEASE S8 TRIPEPTIDYL PEPTIDASE I CLN2"/>
    <property type="match status" value="1"/>
</dbReference>
<organism evidence="12 13">
    <name type="scientific">Pseudocercospora fuligena</name>
    <dbReference type="NCBI Taxonomy" id="685502"/>
    <lineage>
        <taxon>Eukaryota</taxon>
        <taxon>Fungi</taxon>
        <taxon>Dikarya</taxon>
        <taxon>Ascomycota</taxon>
        <taxon>Pezizomycotina</taxon>
        <taxon>Dothideomycetes</taxon>
        <taxon>Dothideomycetidae</taxon>
        <taxon>Mycosphaerellales</taxon>
        <taxon>Mycosphaerellaceae</taxon>
        <taxon>Pseudocercospora</taxon>
    </lineage>
</organism>
<dbReference type="GO" id="GO:0046872">
    <property type="term" value="F:metal ion binding"/>
    <property type="evidence" value="ECO:0007669"/>
    <property type="project" value="UniProtKB-KW"/>
</dbReference>
<evidence type="ECO:0000313" key="13">
    <source>
        <dbReference type="Proteomes" id="UP000660729"/>
    </source>
</evidence>
<keyword evidence="6 9" id="KW-0720">Serine protease</keyword>
<dbReference type="GO" id="GO:0006508">
    <property type="term" value="P:proteolysis"/>
    <property type="evidence" value="ECO:0007669"/>
    <property type="project" value="UniProtKB-KW"/>
</dbReference>
<comment type="subcellular location">
    <subcellularLocation>
        <location evidence="2">Secreted</location>
        <location evidence="2">Extracellular space</location>
    </subcellularLocation>
</comment>
<evidence type="ECO:0000256" key="2">
    <source>
        <dbReference type="ARBA" id="ARBA00004239"/>
    </source>
</evidence>
<dbReference type="OrthoDB" id="409122at2759"/>
<keyword evidence="5 9" id="KW-0378">Hydrolase</keyword>
<keyword evidence="4" id="KW-0479">Metal-binding</keyword>
<dbReference type="InterPro" id="IPR015366">
    <property type="entry name" value="S53_propep"/>
</dbReference>
<dbReference type="InterPro" id="IPR036852">
    <property type="entry name" value="Peptidase_S8/S53_dom_sf"/>
</dbReference>
<dbReference type="CDD" id="cd11377">
    <property type="entry name" value="Pro-peptidase_S53"/>
    <property type="match status" value="1"/>
</dbReference>
<evidence type="ECO:0000256" key="3">
    <source>
        <dbReference type="ARBA" id="ARBA00022670"/>
    </source>
</evidence>
<evidence type="ECO:0000256" key="7">
    <source>
        <dbReference type="ARBA" id="ARBA00022837"/>
    </source>
</evidence>
<dbReference type="InterPro" id="IPR050819">
    <property type="entry name" value="Tripeptidyl-peptidase_I"/>
</dbReference>
<evidence type="ECO:0000313" key="12">
    <source>
        <dbReference type="EMBL" id="KAF7191511.1"/>
    </source>
</evidence>
<evidence type="ECO:0000256" key="5">
    <source>
        <dbReference type="ARBA" id="ARBA00022801"/>
    </source>
</evidence>
<dbReference type="Proteomes" id="UP000660729">
    <property type="component" value="Unassembled WGS sequence"/>
</dbReference>
<name>A0A8H6RK37_9PEZI</name>
<gene>
    <name evidence="12" type="ORF">HII31_07013</name>
</gene>
<dbReference type="Gene3D" id="3.40.50.200">
    <property type="entry name" value="Peptidase S8/S53 domain"/>
    <property type="match status" value="1"/>
</dbReference>
<sequence>MDNLEHSEDQLVAVSDPGSPFYGQHWTPQQVSQHLAPSPESVLQASWWLQDSGFDQKAIYRARDNGTLHVHMSVKDASKLLQTHFYHMANRKVGHDTIACTSYTIPEHLEDHVDFIVAEKRLKADQKTIARRSRTRRQMPTTTGNSTSPTAIVNCDRFTGPECLRQLYHIPSSLPSTPHPNNTFGIYQPAWVTWLPEDLDLFFQLFSLSDIGRRPRMVPVNGGYTQTEYKLPPFNLEPNLDFEYAMSLVSPMEVINLQIGDRYVGGNWNNMLAAFDKTYSDAVNASIDPVPLFPDGKPGAYNRSADCGTVVPPKVISISFAEVEDDLPVEYLKRQCHEFLKLGLMGTTVIAASGDFGVASGLEPGTCINATTGVSNATKGAFSPTWPGGCPWVTIVGGTQLAAHGGSAKDLPFCAETNETVFHTVLNGNRTLSSAGGFSNVFPAPAYQHSAVSQYRREQAHHLNNLDQEGFDPDDNGRGFPDLSVMAYGYLIAMYNETQVVHGTSASAPVFASMIAMINNERLHAGKSTVGFLNPALYAAPKIFNEIKVGNNSGCGASPAYRAANGWDPVTGLGSVDYVRLRDMLMDMP</sequence>
<feature type="active site" description="Charge relay system" evidence="9">
    <location>
        <position position="241"/>
    </location>
</feature>
<feature type="active site" description="Charge relay system" evidence="9">
    <location>
        <position position="505"/>
    </location>
</feature>
<dbReference type="PANTHER" id="PTHR14218:SF19">
    <property type="entry name" value="SERINE PROTEASE AORO, PUTATIVE (AFU_ORTHOLOGUE AFUA_6G10250)-RELATED"/>
    <property type="match status" value="1"/>
</dbReference>
<reference evidence="12" key="1">
    <citation type="submission" date="2020-04" db="EMBL/GenBank/DDBJ databases">
        <title>Draft genome resource of the tomato pathogen Pseudocercospora fuligena.</title>
        <authorList>
            <person name="Zaccaron A."/>
        </authorList>
    </citation>
    <scope>NUCLEOTIDE SEQUENCE</scope>
    <source>
        <strain evidence="12">PF001</strain>
    </source>
</reference>
<evidence type="ECO:0000256" key="4">
    <source>
        <dbReference type="ARBA" id="ARBA00022723"/>
    </source>
</evidence>
<comment type="caution">
    <text evidence="12">The sequence shown here is derived from an EMBL/GenBank/DDBJ whole genome shotgun (WGS) entry which is preliminary data.</text>
</comment>
<dbReference type="GO" id="GO:0005576">
    <property type="term" value="C:extracellular region"/>
    <property type="evidence" value="ECO:0007669"/>
    <property type="project" value="UniProtKB-SubCell"/>
</dbReference>
<keyword evidence="7" id="KW-0106">Calcium</keyword>
<comment type="cofactor">
    <cofactor evidence="1">
        <name>Ca(2+)</name>
        <dbReference type="ChEBI" id="CHEBI:29108"/>
    </cofactor>
</comment>
<evidence type="ECO:0000256" key="9">
    <source>
        <dbReference type="PROSITE-ProRule" id="PRU01032"/>
    </source>
</evidence>
<protein>
    <submittedName>
        <fullName evidence="12">Tripeptidyl-peptidase SED1</fullName>
    </submittedName>
</protein>
<dbReference type="GO" id="GO:0004252">
    <property type="term" value="F:serine-type endopeptidase activity"/>
    <property type="evidence" value="ECO:0007669"/>
    <property type="project" value="UniProtKB-UniRule"/>
</dbReference>
<dbReference type="PROSITE" id="PS51695">
    <property type="entry name" value="SEDOLISIN"/>
    <property type="match status" value="1"/>
</dbReference>
<evidence type="ECO:0000259" key="11">
    <source>
        <dbReference type="PROSITE" id="PS51695"/>
    </source>
</evidence>
<evidence type="ECO:0000256" key="10">
    <source>
        <dbReference type="SAM" id="MobiDB-lite"/>
    </source>
</evidence>
<feature type="domain" description="Peptidase S53" evidence="11">
    <location>
        <begin position="158"/>
        <end position="588"/>
    </location>
</feature>
<dbReference type="CDD" id="cd04056">
    <property type="entry name" value="Peptidases_S53"/>
    <property type="match status" value="1"/>
</dbReference>
<keyword evidence="13" id="KW-1185">Reference proteome</keyword>
<dbReference type="InterPro" id="IPR030400">
    <property type="entry name" value="Sedolisin_dom"/>
</dbReference>